<evidence type="ECO:0000256" key="4">
    <source>
        <dbReference type="ARBA" id="ARBA00022840"/>
    </source>
</evidence>
<dbReference type="InterPro" id="IPR027417">
    <property type="entry name" value="P-loop_NTPase"/>
</dbReference>
<dbReference type="GO" id="GO:0016787">
    <property type="term" value="F:hydrolase activity"/>
    <property type="evidence" value="ECO:0007669"/>
    <property type="project" value="UniProtKB-KW"/>
</dbReference>
<dbReference type="PANTHER" id="PTHR47959:SF13">
    <property type="entry name" value="ATP-DEPENDENT RNA HELICASE RHLE"/>
    <property type="match status" value="1"/>
</dbReference>
<dbReference type="InterPro" id="IPR044742">
    <property type="entry name" value="DEAD/DEAH_RhlB"/>
</dbReference>
<dbReference type="PANTHER" id="PTHR47959">
    <property type="entry name" value="ATP-DEPENDENT RNA HELICASE RHLE-RELATED"/>
    <property type="match status" value="1"/>
</dbReference>
<evidence type="ECO:0000256" key="1">
    <source>
        <dbReference type="ARBA" id="ARBA00022741"/>
    </source>
</evidence>
<dbReference type="InterPro" id="IPR000629">
    <property type="entry name" value="RNA-helicase_DEAD-box_CS"/>
</dbReference>
<evidence type="ECO:0000256" key="7">
    <source>
        <dbReference type="RuleBase" id="RU000492"/>
    </source>
</evidence>
<evidence type="ECO:0000313" key="12">
    <source>
        <dbReference type="Proteomes" id="UP000577891"/>
    </source>
</evidence>
<dbReference type="PROSITE" id="PS51195">
    <property type="entry name" value="Q_MOTIF"/>
    <property type="match status" value="1"/>
</dbReference>
<comment type="similarity">
    <text evidence="5 7">Belongs to the DEAD box helicase family.</text>
</comment>
<evidence type="ECO:0000313" key="11">
    <source>
        <dbReference type="EMBL" id="MBB2172262.1"/>
    </source>
</evidence>
<dbReference type="PROSITE" id="PS51192">
    <property type="entry name" value="HELICASE_ATP_BIND_1"/>
    <property type="match status" value="1"/>
</dbReference>
<comment type="caution">
    <text evidence="11">The sequence shown here is derived from an EMBL/GenBank/DDBJ whole genome shotgun (WGS) entry which is preliminary data.</text>
</comment>
<feature type="domain" description="Helicase C-terminal" evidence="9">
    <location>
        <begin position="259"/>
        <end position="398"/>
    </location>
</feature>
<reference evidence="11 12" key="1">
    <citation type="submission" date="2020-04" db="EMBL/GenBank/DDBJ databases">
        <title>Description of novel Gluconacetobacter.</title>
        <authorList>
            <person name="Sombolestani A."/>
        </authorList>
    </citation>
    <scope>NUCLEOTIDE SEQUENCE [LARGE SCALE GENOMIC DNA]</scope>
    <source>
        <strain evidence="11 12">LMG 27724</strain>
    </source>
</reference>
<feature type="domain" description="Helicase ATP-binding" evidence="8">
    <location>
        <begin position="47"/>
        <end position="232"/>
    </location>
</feature>
<name>A0A7W4J0M8_9PROT</name>
<dbReference type="Pfam" id="PF00271">
    <property type="entry name" value="Helicase_C"/>
    <property type="match status" value="1"/>
</dbReference>
<dbReference type="RefSeq" id="WP_182978826.1">
    <property type="nucleotide sequence ID" value="NZ_BAABGB010000025.1"/>
</dbReference>
<dbReference type="EMBL" id="JABEQE010000006">
    <property type="protein sequence ID" value="MBB2172262.1"/>
    <property type="molecule type" value="Genomic_DNA"/>
</dbReference>
<feature type="short sequence motif" description="Q motif" evidence="6">
    <location>
        <begin position="16"/>
        <end position="44"/>
    </location>
</feature>
<accession>A0A7W4J0M8</accession>
<dbReference type="SMART" id="SM00490">
    <property type="entry name" value="HELICc"/>
    <property type="match status" value="1"/>
</dbReference>
<evidence type="ECO:0000256" key="2">
    <source>
        <dbReference type="ARBA" id="ARBA00022801"/>
    </source>
</evidence>
<dbReference type="SMART" id="SM00487">
    <property type="entry name" value="DEXDc"/>
    <property type="match status" value="1"/>
</dbReference>
<evidence type="ECO:0000256" key="6">
    <source>
        <dbReference type="PROSITE-ProRule" id="PRU00552"/>
    </source>
</evidence>
<dbReference type="GO" id="GO:0005829">
    <property type="term" value="C:cytosol"/>
    <property type="evidence" value="ECO:0007669"/>
    <property type="project" value="TreeGrafter"/>
</dbReference>
<dbReference type="InterPro" id="IPR050079">
    <property type="entry name" value="DEAD_box_RNA_helicase"/>
</dbReference>
<dbReference type="PROSITE" id="PS00039">
    <property type="entry name" value="DEAD_ATP_HELICASE"/>
    <property type="match status" value="1"/>
</dbReference>
<feature type="domain" description="DEAD-box RNA helicase Q" evidence="10">
    <location>
        <begin position="16"/>
        <end position="44"/>
    </location>
</feature>
<dbReference type="Proteomes" id="UP000577891">
    <property type="component" value="Unassembled WGS sequence"/>
</dbReference>
<evidence type="ECO:0000259" key="10">
    <source>
        <dbReference type="PROSITE" id="PS51195"/>
    </source>
</evidence>
<dbReference type="CDD" id="cd18787">
    <property type="entry name" value="SF2_C_DEAD"/>
    <property type="match status" value="1"/>
</dbReference>
<dbReference type="CDD" id="cd00268">
    <property type="entry name" value="DEADc"/>
    <property type="match status" value="1"/>
</dbReference>
<dbReference type="Gene3D" id="3.40.50.300">
    <property type="entry name" value="P-loop containing nucleotide triphosphate hydrolases"/>
    <property type="match status" value="2"/>
</dbReference>
<dbReference type="PROSITE" id="PS51194">
    <property type="entry name" value="HELICASE_CTER"/>
    <property type="match status" value="1"/>
</dbReference>
<dbReference type="AlphaFoldDB" id="A0A7W4J0M8"/>
<dbReference type="InterPro" id="IPR014014">
    <property type="entry name" value="RNA_helicase_DEAD_Q_motif"/>
</dbReference>
<gene>
    <name evidence="11" type="ORF">HLH35_09025</name>
</gene>
<sequence>MTNVPPPADTPSPDAPSFAQLGLQPRILANVARAGYATPSPIQALAIPPILAGKDIEALSRTGSGKTAAFALPLVQRLLAAPRPATDDQKAPQEGVPGVVRTLILSPTRELASQTANAIRTCAHGCQLMIGLAIGGVPKDRQTRTLRGGADILVATPGRLLDHLTDGTIALDETTCLVLDEADRMLELGFVEDIQTIAERLPTRHQTLLFSATMPPAVATLARRLLHRPLHVAPPEATSPPPRIRQQVAFVAAARKNATLIALLKRDTPDRVMVFTRTKQASDSVARALESAGLSAAALHGDHSQARRDRTLATFRRGTLRVLVATDVMARGIDIEDVTLVVNFDIPEQPETYIHRIGRTARAGRRGTALSLCAPEERQLLREIERQTSARITAIDPS</sequence>
<evidence type="ECO:0000259" key="8">
    <source>
        <dbReference type="PROSITE" id="PS51192"/>
    </source>
</evidence>
<dbReference type="SUPFAM" id="SSF52540">
    <property type="entry name" value="P-loop containing nucleoside triphosphate hydrolases"/>
    <property type="match status" value="1"/>
</dbReference>
<evidence type="ECO:0000259" key="9">
    <source>
        <dbReference type="PROSITE" id="PS51194"/>
    </source>
</evidence>
<dbReference type="GO" id="GO:0003724">
    <property type="term" value="F:RNA helicase activity"/>
    <property type="evidence" value="ECO:0007669"/>
    <property type="project" value="InterPro"/>
</dbReference>
<keyword evidence="12" id="KW-1185">Reference proteome</keyword>
<dbReference type="GO" id="GO:0005524">
    <property type="term" value="F:ATP binding"/>
    <property type="evidence" value="ECO:0007669"/>
    <property type="project" value="UniProtKB-KW"/>
</dbReference>
<dbReference type="InterPro" id="IPR014001">
    <property type="entry name" value="Helicase_ATP-bd"/>
</dbReference>
<dbReference type="InterPro" id="IPR011545">
    <property type="entry name" value="DEAD/DEAH_box_helicase_dom"/>
</dbReference>
<protein>
    <submittedName>
        <fullName evidence="11">DEAD/DEAH box helicase</fullName>
    </submittedName>
</protein>
<dbReference type="Pfam" id="PF00270">
    <property type="entry name" value="DEAD"/>
    <property type="match status" value="1"/>
</dbReference>
<dbReference type="InterPro" id="IPR001650">
    <property type="entry name" value="Helicase_C-like"/>
</dbReference>
<organism evidence="11 12">
    <name type="scientific">Gluconacetobacter asukensis</name>
    <dbReference type="NCBI Taxonomy" id="1017181"/>
    <lineage>
        <taxon>Bacteria</taxon>
        <taxon>Pseudomonadati</taxon>
        <taxon>Pseudomonadota</taxon>
        <taxon>Alphaproteobacteria</taxon>
        <taxon>Acetobacterales</taxon>
        <taxon>Acetobacteraceae</taxon>
        <taxon>Gluconacetobacter</taxon>
    </lineage>
</organism>
<keyword evidence="4 7" id="KW-0067">ATP-binding</keyword>
<keyword evidence="3 7" id="KW-0347">Helicase</keyword>
<proteinExistence type="inferred from homology"/>
<keyword evidence="2 7" id="KW-0378">Hydrolase</keyword>
<keyword evidence="1 7" id="KW-0547">Nucleotide-binding</keyword>
<dbReference type="GO" id="GO:0003676">
    <property type="term" value="F:nucleic acid binding"/>
    <property type="evidence" value="ECO:0007669"/>
    <property type="project" value="InterPro"/>
</dbReference>
<evidence type="ECO:0000256" key="3">
    <source>
        <dbReference type="ARBA" id="ARBA00022806"/>
    </source>
</evidence>
<evidence type="ECO:0000256" key="5">
    <source>
        <dbReference type="ARBA" id="ARBA00038437"/>
    </source>
</evidence>